<keyword evidence="4 9" id="KW-0812">Transmembrane</keyword>
<proteinExistence type="inferred from homology"/>
<gene>
    <name evidence="11" type="ORF">C1876_00990</name>
    <name evidence="12" type="ORF">DMP09_00650</name>
</gene>
<evidence type="ECO:0000259" key="10">
    <source>
        <dbReference type="Pfam" id="PF00909"/>
    </source>
</evidence>
<comment type="subcellular location">
    <subcellularLocation>
        <location evidence="9">Cell membrane</location>
        <topology evidence="9">Multi-pass membrane protein</topology>
    </subcellularLocation>
    <subcellularLocation>
        <location evidence="1">Membrane</location>
        <topology evidence="1">Multi-pass membrane protein</topology>
    </subcellularLocation>
</comment>
<evidence type="ECO:0000256" key="9">
    <source>
        <dbReference type="RuleBase" id="RU362002"/>
    </source>
</evidence>
<evidence type="ECO:0000256" key="4">
    <source>
        <dbReference type="ARBA" id="ARBA00022692"/>
    </source>
</evidence>
<dbReference type="OrthoDB" id="9814202at2"/>
<reference evidence="14" key="2">
    <citation type="submission" date="2018-05" db="EMBL/GenBank/DDBJ databases">
        <title>Genome Sequencing of selected type strains of the family Eggerthellaceae.</title>
        <authorList>
            <person name="Danylec N."/>
            <person name="Stoll D.A."/>
            <person name="Doetsch A."/>
            <person name="Huch M."/>
        </authorList>
    </citation>
    <scope>NUCLEOTIDE SEQUENCE [LARGE SCALE GENOMIC DNA]</scope>
    <source>
        <strain evidence="14">DSM 16107</strain>
    </source>
</reference>
<feature type="transmembrane region" description="Helical" evidence="9">
    <location>
        <begin position="361"/>
        <end position="388"/>
    </location>
</feature>
<feature type="transmembrane region" description="Helical" evidence="9">
    <location>
        <begin position="41"/>
        <end position="63"/>
    </location>
</feature>
<feature type="domain" description="Ammonium transporter AmtB-like" evidence="10">
    <location>
        <begin position="8"/>
        <end position="417"/>
    </location>
</feature>
<evidence type="ECO:0000256" key="7">
    <source>
        <dbReference type="ARBA" id="ARBA00023177"/>
    </source>
</evidence>
<sequence length="424" mass="43429">MVDAGTTAFMLGCAMLVLLMTPGLAFFYGGLSRRKNVVNTMIMTFAALGIVGVVWVVAGWSFAYGGDGSLPFFGGFDQLGLQGLVAAMTSEAPEALSHDAYPVLADVVFQAAFAMITAAIITGAVAGRMKFGALCLFLTAWVMAVYAPLAHMVWGGEGSLIGDVIGALDFAGGDVVHISSGLTGLVLCLLLGKRRGFAVLSYRPHNVPFVALGAALLWFGWFGFNAGSEFAPDGVAALALLNTVAASAAGLLSWMVVERVRVGKATLVGAATGLVAGLVVITPAAGFVEPWAAVVMGLIVSPVCYGAISLLKVKIGYDDALDAFGCHAVGGVTGGILTGLFCVPELSWTDSGGLFYTGDPALLGAQVLGILVTVAFVSVAGLVLGAIVRACFRGSLRVSEEEEAQGLDVAVHGESAYPAYVGLD</sequence>
<dbReference type="PANTHER" id="PTHR43029:SF10">
    <property type="entry name" value="AMMONIUM TRANSPORTER MEP2"/>
    <property type="match status" value="1"/>
</dbReference>
<evidence type="ECO:0000256" key="1">
    <source>
        <dbReference type="ARBA" id="ARBA00004141"/>
    </source>
</evidence>
<dbReference type="GO" id="GO:0008519">
    <property type="term" value="F:ammonium channel activity"/>
    <property type="evidence" value="ECO:0007669"/>
    <property type="project" value="InterPro"/>
</dbReference>
<reference evidence="12" key="3">
    <citation type="journal article" date="2019" name="Microbiol. Resour. Announc.">
        <title>Draft Genome Sequences of Type Strains of Gordonibacter faecihominis, Paraeggerthella hongkongensis, Parvibacter caecicola,Slackia equolifaciens, Slackia faecicanis, and Slackia isoflavoniconvertens.</title>
        <authorList>
            <person name="Danylec N."/>
            <person name="Stoll D.A."/>
            <person name="Dotsch A."/>
            <person name="Huch M."/>
        </authorList>
    </citation>
    <scope>NUCLEOTIDE SEQUENCE</scope>
    <source>
        <strain evidence="12">DSM 16107</strain>
    </source>
</reference>
<dbReference type="Proteomes" id="UP000253817">
    <property type="component" value="Unassembled WGS sequence"/>
</dbReference>
<dbReference type="InterPro" id="IPR024041">
    <property type="entry name" value="NH4_transpt_AmtB-like_dom"/>
</dbReference>
<dbReference type="SUPFAM" id="SSF111352">
    <property type="entry name" value="Ammonium transporter"/>
    <property type="match status" value="1"/>
</dbReference>
<dbReference type="InterPro" id="IPR029020">
    <property type="entry name" value="Ammonium/urea_transptr"/>
</dbReference>
<feature type="transmembrane region" description="Helical" evidence="9">
    <location>
        <begin position="204"/>
        <end position="224"/>
    </location>
</feature>
<organism evidence="12 14">
    <name type="scientific">Eggerthella sinensis</name>
    <dbReference type="NCBI Taxonomy" id="242230"/>
    <lineage>
        <taxon>Bacteria</taxon>
        <taxon>Bacillati</taxon>
        <taxon>Actinomycetota</taxon>
        <taxon>Coriobacteriia</taxon>
        <taxon>Eggerthellales</taxon>
        <taxon>Eggerthellaceae</taxon>
        <taxon>Eggerthella</taxon>
    </lineage>
</organism>
<evidence type="ECO:0000256" key="8">
    <source>
        <dbReference type="ARBA" id="ARBA00050025"/>
    </source>
</evidence>
<dbReference type="RefSeq" id="WP_114544868.1">
    <property type="nucleotide sequence ID" value="NZ_PPTT01000002.1"/>
</dbReference>
<evidence type="ECO:0000313" key="14">
    <source>
        <dbReference type="Proteomes" id="UP000270112"/>
    </source>
</evidence>
<feature type="transmembrane region" description="Helical" evidence="9">
    <location>
        <begin position="175"/>
        <end position="192"/>
    </location>
</feature>
<comment type="similarity">
    <text evidence="2 9">Belongs to the ammonia transporter channel (TC 1.A.11.2) family.</text>
</comment>
<dbReference type="NCBIfam" id="TIGR00836">
    <property type="entry name" value="amt"/>
    <property type="match status" value="1"/>
</dbReference>
<protein>
    <recommendedName>
        <fullName evidence="8 9">Ammonium transporter</fullName>
    </recommendedName>
</protein>
<keyword evidence="3 9" id="KW-0813">Transport</keyword>
<feature type="transmembrane region" description="Helical" evidence="9">
    <location>
        <begin position="291"/>
        <end position="311"/>
    </location>
</feature>
<keyword evidence="7 9" id="KW-0924">Ammonia transport</keyword>
<feature type="transmembrane region" description="Helical" evidence="9">
    <location>
        <begin position="6"/>
        <end position="29"/>
    </location>
</feature>
<dbReference type="GO" id="GO:0005886">
    <property type="term" value="C:plasma membrane"/>
    <property type="evidence" value="ECO:0007669"/>
    <property type="project" value="UniProtKB-SubCell"/>
</dbReference>
<keyword evidence="5 9" id="KW-1133">Transmembrane helix</keyword>
<dbReference type="Gene3D" id="1.10.3430.10">
    <property type="entry name" value="Ammonium transporter AmtB like domains"/>
    <property type="match status" value="1"/>
</dbReference>
<dbReference type="InterPro" id="IPR018047">
    <property type="entry name" value="Ammonium_transpt_CS"/>
</dbReference>
<evidence type="ECO:0000313" key="12">
    <source>
        <dbReference type="EMBL" id="RNM43432.1"/>
    </source>
</evidence>
<dbReference type="PROSITE" id="PS01219">
    <property type="entry name" value="AMMONIUM_TRANSP"/>
    <property type="match status" value="1"/>
</dbReference>
<keyword evidence="6 9" id="KW-0472">Membrane</keyword>
<comment type="caution">
    <text evidence="12">The sequence shown here is derived from an EMBL/GenBank/DDBJ whole genome shotgun (WGS) entry which is preliminary data.</text>
</comment>
<evidence type="ECO:0000256" key="6">
    <source>
        <dbReference type="ARBA" id="ARBA00023136"/>
    </source>
</evidence>
<feature type="transmembrane region" description="Helical" evidence="9">
    <location>
        <begin position="107"/>
        <end position="126"/>
    </location>
</feature>
<feature type="transmembrane region" description="Helical" evidence="9">
    <location>
        <begin position="133"/>
        <end position="155"/>
    </location>
</feature>
<reference evidence="11 13" key="1">
    <citation type="journal article" date="2018" name="Elife">
        <title>Discovery and characterization of a prevalent human gut bacterial enzyme sufficient for the inactivation of a family of plant toxins.</title>
        <authorList>
            <person name="Koppel N."/>
            <person name="Bisanz J.E."/>
            <person name="Pandelia M.E."/>
            <person name="Turnbaugh P.J."/>
            <person name="Balskus E.P."/>
        </authorList>
    </citation>
    <scope>NUCLEOTIDE SEQUENCE [LARGE SCALE GENOMIC DNA]</scope>
    <source>
        <strain evidence="11 13">DSM 16107</strain>
    </source>
</reference>
<dbReference type="Proteomes" id="UP000270112">
    <property type="component" value="Unassembled WGS sequence"/>
</dbReference>
<evidence type="ECO:0000256" key="2">
    <source>
        <dbReference type="ARBA" id="ARBA00005887"/>
    </source>
</evidence>
<feature type="transmembrane region" description="Helical" evidence="9">
    <location>
        <begin position="267"/>
        <end position="285"/>
    </location>
</feature>
<keyword evidence="13" id="KW-1185">Reference proteome</keyword>
<accession>A0A3N0J458</accession>
<evidence type="ECO:0000256" key="5">
    <source>
        <dbReference type="ARBA" id="ARBA00022989"/>
    </source>
</evidence>
<dbReference type="EMBL" id="QICC01000001">
    <property type="protein sequence ID" value="RNM43432.1"/>
    <property type="molecule type" value="Genomic_DNA"/>
</dbReference>
<dbReference type="PANTHER" id="PTHR43029">
    <property type="entry name" value="AMMONIUM TRANSPORTER MEP2"/>
    <property type="match status" value="1"/>
</dbReference>
<dbReference type="EMBL" id="PPTT01000002">
    <property type="protein sequence ID" value="RDB71362.1"/>
    <property type="molecule type" value="Genomic_DNA"/>
</dbReference>
<feature type="transmembrane region" description="Helical" evidence="9">
    <location>
        <begin position="236"/>
        <end position="255"/>
    </location>
</feature>
<evidence type="ECO:0000313" key="11">
    <source>
        <dbReference type="EMBL" id="RDB71362.1"/>
    </source>
</evidence>
<name>A0A3N0J458_9ACTN</name>
<dbReference type="AlphaFoldDB" id="A0A3N0J458"/>
<feature type="transmembrane region" description="Helical" evidence="9">
    <location>
        <begin position="323"/>
        <end position="341"/>
    </location>
</feature>
<evidence type="ECO:0000256" key="3">
    <source>
        <dbReference type="ARBA" id="ARBA00022448"/>
    </source>
</evidence>
<dbReference type="Pfam" id="PF00909">
    <property type="entry name" value="Ammonium_transp"/>
    <property type="match status" value="1"/>
</dbReference>
<evidence type="ECO:0000313" key="13">
    <source>
        <dbReference type="Proteomes" id="UP000253817"/>
    </source>
</evidence>
<dbReference type="InterPro" id="IPR001905">
    <property type="entry name" value="Ammonium_transpt"/>
</dbReference>